<keyword evidence="1" id="KW-0479">Metal-binding</keyword>
<dbReference type="GO" id="GO:0043226">
    <property type="term" value="C:organelle"/>
    <property type="evidence" value="ECO:0007669"/>
    <property type="project" value="UniProtKB-ARBA"/>
</dbReference>
<dbReference type="PROSITE" id="PS00018">
    <property type="entry name" value="EF_HAND_1"/>
    <property type="match status" value="3"/>
</dbReference>
<dbReference type="AlphaFoldDB" id="A0A5C7H7I9"/>
<sequence length="241" mass="26605">METFRAFDSDNDGSITAQELGGILSSLGYKASEQDVRAMMQQGDTNKDGLLSLEEFLEMNTKNMELGGLANLLGTAFESLNLDGDEILTGEELHAIMGNIGVELTLENCKDIIASMDGDGDGAVSFEDFQLILKGSIYRVLSEIVGEVTRILWWQYDTWWFLYCRAHYFGEARPHGVSGNSVANSYELSIRQQVRKGTVPISPSNRFWKRSPNGFARASSNRVTLTLHVIKDAAHVAIVAS</sequence>
<evidence type="ECO:0000256" key="3">
    <source>
        <dbReference type="ARBA" id="ARBA00022837"/>
    </source>
</evidence>
<dbReference type="OrthoDB" id="26525at2759"/>
<dbReference type="SMART" id="SM00054">
    <property type="entry name" value="EFh"/>
    <property type="match status" value="4"/>
</dbReference>
<keyword evidence="6" id="KW-1185">Reference proteome</keyword>
<proteinExistence type="predicted"/>
<dbReference type="PROSITE" id="PS50222">
    <property type="entry name" value="EF_HAND_2"/>
    <property type="match status" value="3"/>
</dbReference>
<dbReference type="SUPFAM" id="SSF47473">
    <property type="entry name" value="EF-hand"/>
    <property type="match status" value="1"/>
</dbReference>
<reference evidence="6" key="1">
    <citation type="journal article" date="2019" name="Gigascience">
        <title>De novo genome assembly of the endangered Acer yangbiense, a plant species with extremely small populations endemic to Yunnan Province, China.</title>
        <authorList>
            <person name="Yang J."/>
            <person name="Wariss H.M."/>
            <person name="Tao L."/>
            <person name="Zhang R."/>
            <person name="Yun Q."/>
            <person name="Hollingsworth P."/>
            <person name="Dao Z."/>
            <person name="Luo G."/>
            <person name="Guo H."/>
            <person name="Ma Y."/>
            <person name="Sun W."/>
        </authorList>
    </citation>
    <scope>NUCLEOTIDE SEQUENCE [LARGE SCALE GENOMIC DNA]</scope>
    <source>
        <strain evidence="6">cv. Malutang</strain>
    </source>
</reference>
<feature type="domain" description="EF-hand" evidence="4">
    <location>
        <begin position="104"/>
        <end position="139"/>
    </location>
</feature>
<feature type="domain" description="EF-hand" evidence="4">
    <location>
        <begin position="1"/>
        <end position="30"/>
    </location>
</feature>
<protein>
    <recommendedName>
        <fullName evidence="4">EF-hand domain-containing protein</fullName>
    </recommendedName>
</protein>
<evidence type="ECO:0000313" key="5">
    <source>
        <dbReference type="EMBL" id="TXG52907.1"/>
    </source>
</evidence>
<comment type="caution">
    <text evidence="5">The sequence shown here is derived from an EMBL/GenBank/DDBJ whole genome shotgun (WGS) entry which is preliminary data.</text>
</comment>
<organism evidence="5 6">
    <name type="scientific">Acer yangbiense</name>
    <dbReference type="NCBI Taxonomy" id="1000413"/>
    <lineage>
        <taxon>Eukaryota</taxon>
        <taxon>Viridiplantae</taxon>
        <taxon>Streptophyta</taxon>
        <taxon>Embryophyta</taxon>
        <taxon>Tracheophyta</taxon>
        <taxon>Spermatophyta</taxon>
        <taxon>Magnoliopsida</taxon>
        <taxon>eudicotyledons</taxon>
        <taxon>Gunneridae</taxon>
        <taxon>Pentapetalae</taxon>
        <taxon>rosids</taxon>
        <taxon>malvids</taxon>
        <taxon>Sapindales</taxon>
        <taxon>Sapindaceae</taxon>
        <taxon>Hippocastanoideae</taxon>
        <taxon>Acereae</taxon>
        <taxon>Acer</taxon>
    </lineage>
</organism>
<feature type="domain" description="EF-hand" evidence="4">
    <location>
        <begin position="31"/>
        <end position="66"/>
    </location>
</feature>
<dbReference type="InterPro" id="IPR002048">
    <property type="entry name" value="EF_hand_dom"/>
</dbReference>
<dbReference type="CDD" id="cd00051">
    <property type="entry name" value="EFh"/>
    <property type="match status" value="1"/>
</dbReference>
<dbReference type="GO" id="GO:0005509">
    <property type="term" value="F:calcium ion binding"/>
    <property type="evidence" value="ECO:0007669"/>
    <property type="project" value="InterPro"/>
</dbReference>
<dbReference type="Proteomes" id="UP000323000">
    <property type="component" value="Chromosome 10"/>
</dbReference>
<dbReference type="PANTHER" id="PTHR10891">
    <property type="entry name" value="EF-HAND CALCIUM-BINDING DOMAIN CONTAINING PROTEIN"/>
    <property type="match status" value="1"/>
</dbReference>
<evidence type="ECO:0000256" key="2">
    <source>
        <dbReference type="ARBA" id="ARBA00022737"/>
    </source>
</evidence>
<dbReference type="Gene3D" id="1.10.238.10">
    <property type="entry name" value="EF-hand"/>
    <property type="match status" value="2"/>
</dbReference>
<dbReference type="InterPro" id="IPR018247">
    <property type="entry name" value="EF_Hand_1_Ca_BS"/>
</dbReference>
<dbReference type="FunFam" id="1.10.238.10:FF:000178">
    <property type="entry name" value="Calmodulin-2 A"/>
    <property type="match status" value="1"/>
</dbReference>
<dbReference type="InterPro" id="IPR011992">
    <property type="entry name" value="EF-hand-dom_pair"/>
</dbReference>
<accession>A0A5C7H7I9</accession>
<keyword evidence="3" id="KW-0106">Calcium</keyword>
<dbReference type="EMBL" id="VAHF01000010">
    <property type="protein sequence ID" value="TXG52907.1"/>
    <property type="molecule type" value="Genomic_DNA"/>
</dbReference>
<name>A0A5C7H7I9_9ROSI</name>
<gene>
    <name evidence="5" type="ORF">EZV62_022076</name>
</gene>
<keyword evidence="2" id="KW-0677">Repeat</keyword>
<evidence type="ECO:0000256" key="1">
    <source>
        <dbReference type="ARBA" id="ARBA00022723"/>
    </source>
</evidence>
<dbReference type="InterPro" id="IPR039647">
    <property type="entry name" value="EF_hand_pair_protein_CML-like"/>
</dbReference>
<dbReference type="Pfam" id="PF13499">
    <property type="entry name" value="EF-hand_7"/>
    <property type="match status" value="2"/>
</dbReference>
<evidence type="ECO:0000313" key="6">
    <source>
        <dbReference type="Proteomes" id="UP000323000"/>
    </source>
</evidence>
<evidence type="ECO:0000259" key="4">
    <source>
        <dbReference type="PROSITE" id="PS50222"/>
    </source>
</evidence>